<accession>A0ABX2TAN5</accession>
<dbReference type="EMBL" id="JABFDB010000011">
    <property type="protein sequence ID" value="NYZ21313.1"/>
    <property type="molecule type" value="Genomic_DNA"/>
</dbReference>
<keyword evidence="3" id="KW-1185">Reference proteome</keyword>
<reference evidence="2 3" key="1">
    <citation type="submission" date="2020-05" db="EMBL/GenBank/DDBJ databases">
        <title>Azospirillum oleiclasticum sp. nov, a nitrogen-fixing and heavy crude oil-emulsifying bacterium isolated from the crude oil of Yumen Oilfield.</title>
        <authorList>
            <person name="Wu D."/>
            <person name="Cai M."/>
            <person name="Zhang X."/>
        </authorList>
    </citation>
    <scope>NUCLEOTIDE SEQUENCE [LARGE SCALE GENOMIC DNA]</scope>
    <source>
        <strain evidence="2 3">ROY-1-1-2</strain>
    </source>
</reference>
<name>A0ABX2TAN5_9PROT</name>
<proteinExistence type="predicted"/>
<feature type="compositionally biased region" description="Pro residues" evidence="1">
    <location>
        <begin position="48"/>
        <end position="72"/>
    </location>
</feature>
<dbReference type="Proteomes" id="UP000584642">
    <property type="component" value="Unassembled WGS sequence"/>
</dbReference>
<dbReference type="RefSeq" id="WP_180283079.1">
    <property type="nucleotide sequence ID" value="NZ_JABFDB010000011.1"/>
</dbReference>
<organism evidence="2 3">
    <name type="scientific">Azospirillum oleiclasticum</name>
    <dbReference type="NCBI Taxonomy" id="2735135"/>
    <lineage>
        <taxon>Bacteria</taxon>
        <taxon>Pseudomonadati</taxon>
        <taxon>Pseudomonadota</taxon>
        <taxon>Alphaproteobacteria</taxon>
        <taxon>Rhodospirillales</taxon>
        <taxon>Azospirillaceae</taxon>
        <taxon>Azospirillum</taxon>
    </lineage>
</organism>
<comment type="caution">
    <text evidence="2">The sequence shown here is derived from an EMBL/GenBank/DDBJ whole genome shotgun (WGS) entry which is preliminary data.</text>
</comment>
<protein>
    <submittedName>
        <fullName evidence="2">Uncharacterized protein</fullName>
    </submittedName>
</protein>
<evidence type="ECO:0000313" key="2">
    <source>
        <dbReference type="EMBL" id="NYZ21313.1"/>
    </source>
</evidence>
<feature type="region of interest" description="Disordered" evidence="1">
    <location>
        <begin position="1"/>
        <end position="73"/>
    </location>
</feature>
<sequence length="144" mass="15267">MNTGTDGAAPQPLLFDSLPETEPRRRPARRARATTLAEPIAVDAVREPAPPPLPPMLAAPPAPPIPRPPPAVLDPAALTNPELRALVQGLTDQRLAWLVVEAAREVKRRLVPDDPDDSGEAAEPNPVLLRAARQTAGELSGEDA</sequence>
<evidence type="ECO:0000256" key="1">
    <source>
        <dbReference type="SAM" id="MobiDB-lite"/>
    </source>
</evidence>
<gene>
    <name evidence="2" type="ORF">HND93_16480</name>
</gene>
<evidence type="ECO:0000313" key="3">
    <source>
        <dbReference type="Proteomes" id="UP000584642"/>
    </source>
</evidence>